<sequence>MMDNSQINEPMTDSTNQKIKLPFWNLPRKLNLMLLIMFVMMVTIIITAVHLQNRNLVIDENTEQAQMMVKTFGAAIQTNDDSLQNYLEQQVRMQPEIVSMKIYEAAEGGKVIAAKDGSLVGQAITPEALQTLSDNREQSFYKDEQLQFIAPVHIDSKTAYVVDVVFSLTRELKSTDKLLFNTSIIGLILLALFGSIQYFLIHLKISKPIRDVMELATEISRGNLRIKIPVQRRKDEIGLLYQTFGQMTESLTHLIGSVRFGTGQVSRAVDRLVVNAETTEAAAQEIASSIQELYDGSNLQLQLSQDNADAMEEAAGGIQRIADSSQSVADISEEATSLAQQGDTSLEETVHQMGRIKSTVNQLNEVLHNLTDKTKRIDEILQIIRQISSQTNLLALNAAIEAARAGESGRGFAVVAGEIRKLSEQTGLSAEEISGLVHTLQTESEAALNSMGAVNDEVTGGMQLTEEAGVILKNIRGKIEAVFNRIQEVSAASQEISAGTEEATASIVQMTEIARQSSEKTYLSSESVKSQMNQVNEMKEMSDQVKVLLSNLKDTEAAFVI</sequence>
<dbReference type="InterPro" id="IPR004089">
    <property type="entry name" value="MCPsignal_dom"/>
</dbReference>
<evidence type="ECO:0000256" key="6">
    <source>
        <dbReference type="PROSITE-ProRule" id="PRU00284"/>
    </source>
</evidence>
<dbReference type="SMART" id="SM00283">
    <property type="entry name" value="MA"/>
    <property type="match status" value="1"/>
</dbReference>
<dbReference type="Pfam" id="PF00672">
    <property type="entry name" value="HAMP"/>
    <property type="match status" value="1"/>
</dbReference>
<dbReference type="GO" id="GO:0007165">
    <property type="term" value="P:signal transduction"/>
    <property type="evidence" value="ECO:0007669"/>
    <property type="project" value="UniProtKB-KW"/>
</dbReference>
<evidence type="ECO:0000259" key="9">
    <source>
        <dbReference type="PROSITE" id="PS50885"/>
    </source>
</evidence>
<dbReference type="RefSeq" id="WP_175374430.1">
    <property type="nucleotide sequence ID" value="NZ_JABWCS010000221.1"/>
</dbReference>
<organism evidence="10 11">
    <name type="scientific">Paenibacillus agri</name>
    <dbReference type="NCBI Taxonomy" id="2744309"/>
    <lineage>
        <taxon>Bacteria</taxon>
        <taxon>Bacillati</taxon>
        <taxon>Bacillota</taxon>
        <taxon>Bacilli</taxon>
        <taxon>Bacillales</taxon>
        <taxon>Paenibacillaceae</taxon>
        <taxon>Paenibacillus</taxon>
    </lineage>
</organism>
<feature type="domain" description="Methyl-accepting transducer" evidence="8">
    <location>
        <begin position="275"/>
        <end position="511"/>
    </location>
</feature>
<dbReference type="Gene3D" id="6.10.340.10">
    <property type="match status" value="1"/>
</dbReference>
<keyword evidence="2" id="KW-1003">Cell membrane</keyword>
<dbReference type="GO" id="GO:0006935">
    <property type="term" value="P:chemotaxis"/>
    <property type="evidence" value="ECO:0007669"/>
    <property type="project" value="InterPro"/>
</dbReference>
<feature type="transmembrane region" description="Helical" evidence="7">
    <location>
        <begin position="178"/>
        <end position="200"/>
    </location>
</feature>
<proteinExistence type="inferred from homology"/>
<dbReference type="PROSITE" id="PS50111">
    <property type="entry name" value="CHEMOTAXIS_TRANSDUC_2"/>
    <property type="match status" value="1"/>
</dbReference>
<dbReference type="AlphaFoldDB" id="A0A850EWP5"/>
<comment type="similarity">
    <text evidence="5">Belongs to the methyl-accepting chemotaxis (MCP) protein family.</text>
</comment>
<keyword evidence="11" id="KW-1185">Reference proteome</keyword>
<name>A0A850EWP5_9BACL</name>
<keyword evidence="4 6" id="KW-0807">Transducer</keyword>
<keyword evidence="7" id="KW-0812">Transmembrane</keyword>
<dbReference type="Pfam" id="PF00015">
    <property type="entry name" value="MCPsignal"/>
    <property type="match status" value="1"/>
</dbReference>
<evidence type="ECO:0000256" key="1">
    <source>
        <dbReference type="ARBA" id="ARBA00004236"/>
    </source>
</evidence>
<dbReference type="CDD" id="cd06225">
    <property type="entry name" value="HAMP"/>
    <property type="match status" value="1"/>
</dbReference>
<dbReference type="InterPro" id="IPR003660">
    <property type="entry name" value="HAMP_dom"/>
</dbReference>
<evidence type="ECO:0000313" key="11">
    <source>
        <dbReference type="Proteomes" id="UP000564806"/>
    </source>
</evidence>
<dbReference type="InterPro" id="IPR004090">
    <property type="entry name" value="Chemotax_Me-accpt_rcpt"/>
</dbReference>
<dbReference type="SUPFAM" id="SSF58104">
    <property type="entry name" value="Methyl-accepting chemotaxis protein (MCP) signaling domain"/>
    <property type="match status" value="1"/>
</dbReference>
<evidence type="ECO:0000256" key="4">
    <source>
        <dbReference type="ARBA" id="ARBA00023224"/>
    </source>
</evidence>
<dbReference type="PANTHER" id="PTHR32089:SF112">
    <property type="entry name" value="LYSOZYME-LIKE PROTEIN-RELATED"/>
    <property type="match status" value="1"/>
</dbReference>
<accession>A0A850EWP5</accession>
<dbReference type="EMBL" id="JABWCS010000221">
    <property type="protein sequence ID" value="NUU64069.1"/>
    <property type="molecule type" value="Genomic_DNA"/>
</dbReference>
<comment type="caution">
    <text evidence="10">The sequence shown here is derived from an EMBL/GenBank/DDBJ whole genome shotgun (WGS) entry which is preliminary data.</text>
</comment>
<dbReference type="CDD" id="cd11386">
    <property type="entry name" value="MCP_signal"/>
    <property type="match status" value="1"/>
</dbReference>
<feature type="domain" description="HAMP" evidence="9">
    <location>
        <begin position="203"/>
        <end position="256"/>
    </location>
</feature>
<dbReference type="GO" id="GO:0005886">
    <property type="term" value="C:plasma membrane"/>
    <property type="evidence" value="ECO:0007669"/>
    <property type="project" value="UniProtKB-SubCell"/>
</dbReference>
<dbReference type="Proteomes" id="UP000564806">
    <property type="component" value="Unassembled WGS sequence"/>
</dbReference>
<dbReference type="PRINTS" id="PR00260">
    <property type="entry name" value="CHEMTRNSDUCR"/>
</dbReference>
<dbReference type="PANTHER" id="PTHR32089">
    <property type="entry name" value="METHYL-ACCEPTING CHEMOTAXIS PROTEIN MCPB"/>
    <property type="match status" value="1"/>
</dbReference>
<keyword evidence="7" id="KW-1133">Transmembrane helix</keyword>
<feature type="transmembrane region" description="Helical" evidence="7">
    <location>
        <begin position="30"/>
        <end position="51"/>
    </location>
</feature>
<evidence type="ECO:0000256" key="5">
    <source>
        <dbReference type="ARBA" id="ARBA00029447"/>
    </source>
</evidence>
<gene>
    <name evidence="10" type="ORF">HPT30_27340</name>
</gene>
<evidence type="ECO:0000256" key="3">
    <source>
        <dbReference type="ARBA" id="ARBA00023136"/>
    </source>
</evidence>
<comment type="subcellular location">
    <subcellularLocation>
        <location evidence="1">Cell membrane</location>
    </subcellularLocation>
</comment>
<evidence type="ECO:0000313" key="10">
    <source>
        <dbReference type="EMBL" id="NUU64069.1"/>
    </source>
</evidence>
<dbReference type="SMART" id="SM00304">
    <property type="entry name" value="HAMP"/>
    <property type="match status" value="1"/>
</dbReference>
<dbReference type="PROSITE" id="PS50885">
    <property type="entry name" value="HAMP"/>
    <property type="match status" value="1"/>
</dbReference>
<evidence type="ECO:0000256" key="2">
    <source>
        <dbReference type="ARBA" id="ARBA00022475"/>
    </source>
</evidence>
<dbReference type="GO" id="GO:0004888">
    <property type="term" value="F:transmembrane signaling receptor activity"/>
    <property type="evidence" value="ECO:0007669"/>
    <property type="project" value="InterPro"/>
</dbReference>
<protein>
    <submittedName>
        <fullName evidence="10">HAMP domain-containing protein</fullName>
    </submittedName>
</protein>
<keyword evidence="3 7" id="KW-0472">Membrane</keyword>
<reference evidence="10" key="1">
    <citation type="submission" date="2020-06" db="EMBL/GenBank/DDBJ databases">
        <title>Paenibacillus sp. nov., isolated from soil.</title>
        <authorList>
            <person name="Seo Y.L."/>
        </authorList>
    </citation>
    <scope>NUCLEOTIDE SEQUENCE [LARGE SCALE GENOMIC DNA]</scope>
    <source>
        <strain evidence="10">JW14</strain>
    </source>
</reference>
<evidence type="ECO:0000259" key="8">
    <source>
        <dbReference type="PROSITE" id="PS50111"/>
    </source>
</evidence>
<evidence type="ECO:0000256" key="7">
    <source>
        <dbReference type="SAM" id="Phobius"/>
    </source>
</evidence>
<dbReference type="Gene3D" id="1.10.287.950">
    <property type="entry name" value="Methyl-accepting chemotaxis protein"/>
    <property type="match status" value="1"/>
</dbReference>